<comment type="similarity">
    <text evidence="2">Belongs to the major facilitator superfamily. TCR/Tet family.</text>
</comment>
<dbReference type="GO" id="GO:0005886">
    <property type="term" value="C:plasma membrane"/>
    <property type="evidence" value="ECO:0007669"/>
    <property type="project" value="UniProtKB-SubCell"/>
</dbReference>
<proteinExistence type="inferred from homology"/>
<feature type="transmembrane region" description="Helical" evidence="8">
    <location>
        <begin position="420"/>
        <end position="441"/>
    </location>
</feature>
<comment type="subcellular location">
    <subcellularLocation>
        <location evidence="1">Cell membrane</location>
        <topology evidence="1">Multi-pass membrane protein</topology>
    </subcellularLocation>
</comment>
<feature type="transmembrane region" description="Helical" evidence="8">
    <location>
        <begin position="288"/>
        <end position="311"/>
    </location>
</feature>
<evidence type="ECO:0000256" key="7">
    <source>
        <dbReference type="ARBA" id="ARBA00023136"/>
    </source>
</evidence>
<dbReference type="Proteomes" id="UP000237846">
    <property type="component" value="Unassembled WGS sequence"/>
</dbReference>
<keyword evidence="11" id="KW-1185">Reference proteome</keyword>
<keyword evidence="3" id="KW-0813">Transport</keyword>
<dbReference type="NCBIfam" id="TIGR00711">
    <property type="entry name" value="efflux_EmrB"/>
    <property type="match status" value="1"/>
</dbReference>
<feature type="transmembrane region" description="Helical" evidence="8">
    <location>
        <begin position="248"/>
        <end position="267"/>
    </location>
</feature>
<keyword evidence="7 8" id="KW-0472">Membrane</keyword>
<feature type="transmembrane region" description="Helical" evidence="8">
    <location>
        <begin position="217"/>
        <end position="236"/>
    </location>
</feature>
<evidence type="ECO:0000259" key="9">
    <source>
        <dbReference type="PROSITE" id="PS50850"/>
    </source>
</evidence>
<feature type="domain" description="Major facilitator superfamily (MFS) profile" evidence="9">
    <location>
        <begin position="33"/>
        <end position="513"/>
    </location>
</feature>
<feature type="transmembrane region" description="Helical" evidence="8">
    <location>
        <begin position="490"/>
        <end position="508"/>
    </location>
</feature>
<feature type="transmembrane region" description="Helical" evidence="8">
    <location>
        <begin position="67"/>
        <end position="85"/>
    </location>
</feature>
<dbReference type="FunFam" id="1.20.1720.10:FF:000004">
    <property type="entry name" value="EmrB/QacA family drug resistance transporter"/>
    <property type="match status" value="1"/>
</dbReference>
<feature type="transmembrane region" description="Helical" evidence="8">
    <location>
        <begin position="323"/>
        <end position="345"/>
    </location>
</feature>
<feature type="transmembrane region" description="Helical" evidence="8">
    <location>
        <begin position="184"/>
        <end position="205"/>
    </location>
</feature>
<sequence>MTSTAESPAPPPGTGAAADAAPAYLSHRQILTVMVGIMSGMMLAALDQSIVGTALPRIVSDLGGLDQLSWVVTAYLLTSTAVVPLWGKISDLYGRRLIFQVAIGIFIVGSLLAGLSQDMTQLIIFRAVQGVGGGGLMSIALAIIGDIIPPRDRGRYQGAFAAVFGISSVAGPLLGGFFTDGPGWQWIFYINVPIGIAALVVTSMALRIPTVRRQHSIDYLGAALIVASVTSLILYLDWRGPDHGWTEAGALALLAASVLLAALFVWAESRAKEPIIPLHLFRLSIFSLGNVFNALSGFAMFGGLVFLPLYLQAVQGMSPTVSGLAMLPAVVGIFITSIGSGQLISRTGRYKIYPIAGAAVLTVALLLLSTVATGTPYWQIALYSVLFGAGLGFTMQTVVTAIQNAVPRADMGSATSASMFFRQMGAAVGTTVAGVVMSTQLQNYLADSAPPGAAPASAEVDVNNIAAIQALPEPVHGIVLDAFSGAIGDVFLFSAPFVVLSLIVAFFIKEIPLAQRQSPADATAAAAH</sequence>
<evidence type="ECO:0000256" key="5">
    <source>
        <dbReference type="ARBA" id="ARBA00022692"/>
    </source>
</evidence>
<dbReference type="RefSeq" id="WP_106248865.1">
    <property type="nucleotide sequence ID" value="NZ_PVZC01000006.1"/>
</dbReference>
<dbReference type="InterPro" id="IPR036259">
    <property type="entry name" value="MFS_trans_sf"/>
</dbReference>
<protein>
    <submittedName>
        <fullName evidence="10">EmrB/QacA subfamily drug resistance transporter</fullName>
    </submittedName>
</protein>
<evidence type="ECO:0000256" key="2">
    <source>
        <dbReference type="ARBA" id="ARBA00007520"/>
    </source>
</evidence>
<evidence type="ECO:0000256" key="6">
    <source>
        <dbReference type="ARBA" id="ARBA00022989"/>
    </source>
</evidence>
<dbReference type="Gene3D" id="1.20.1250.20">
    <property type="entry name" value="MFS general substrate transporter like domains"/>
    <property type="match status" value="1"/>
</dbReference>
<gene>
    <name evidence="10" type="ORF">CLV72_106150</name>
</gene>
<dbReference type="SUPFAM" id="SSF103473">
    <property type="entry name" value="MFS general substrate transporter"/>
    <property type="match status" value="1"/>
</dbReference>
<feature type="transmembrane region" description="Helical" evidence="8">
    <location>
        <begin position="30"/>
        <end position="55"/>
    </location>
</feature>
<dbReference type="PROSITE" id="PS50850">
    <property type="entry name" value="MFS"/>
    <property type="match status" value="1"/>
</dbReference>
<comment type="caution">
    <text evidence="10">The sequence shown here is derived from an EMBL/GenBank/DDBJ whole genome shotgun (WGS) entry which is preliminary data.</text>
</comment>
<dbReference type="PANTHER" id="PTHR23501:SF197">
    <property type="entry name" value="COMD"/>
    <property type="match status" value="1"/>
</dbReference>
<dbReference type="PANTHER" id="PTHR23501">
    <property type="entry name" value="MAJOR FACILITATOR SUPERFAMILY"/>
    <property type="match status" value="1"/>
</dbReference>
<accession>A0A2T0Q006</accession>
<evidence type="ECO:0000256" key="8">
    <source>
        <dbReference type="SAM" id="Phobius"/>
    </source>
</evidence>
<evidence type="ECO:0000256" key="3">
    <source>
        <dbReference type="ARBA" id="ARBA00022448"/>
    </source>
</evidence>
<feature type="transmembrane region" description="Helical" evidence="8">
    <location>
        <begin position="123"/>
        <end position="144"/>
    </location>
</feature>
<evidence type="ECO:0000256" key="4">
    <source>
        <dbReference type="ARBA" id="ARBA00022475"/>
    </source>
</evidence>
<dbReference type="Gene3D" id="1.20.1720.10">
    <property type="entry name" value="Multidrug resistance protein D"/>
    <property type="match status" value="1"/>
</dbReference>
<dbReference type="GO" id="GO:0022857">
    <property type="term" value="F:transmembrane transporter activity"/>
    <property type="evidence" value="ECO:0007669"/>
    <property type="project" value="InterPro"/>
</dbReference>
<dbReference type="InterPro" id="IPR004638">
    <property type="entry name" value="EmrB-like"/>
</dbReference>
<name>A0A2T0Q006_9ACTN</name>
<feature type="transmembrane region" description="Helical" evidence="8">
    <location>
        <begin position="156"/>
        <end position="178"/>
    </location>
</feature>
<dbReference type="Pfam" id="PF07690">
    <property type="entry name" value="MFS_1"/>
    <property type="match status" value="1"/>
</dbReference>
<dbReference type="OrthoDB" id="7375466at2"/>
<keyword evidence="6 8" id="KW-1133">Transmembrane helix</keyword>
<dbReference type="InterPro" id="IPR020846">
    <property type="entry name" value="MFS_dom"/>
</dbReference>
<evidence type="ECO:0000313" key="11">
    <source>
        <dbReference type="Proteomes" id="UP000237846"/>
    </source>
</evidence>
<evidence type="ECO:0000256" key="1">
    <source>
        <dbReference type="ARBA" id="ARBA00004651"/>
    </source>
</evidence>
<organism evidence="10 11">
    <name type="scientific">Allonocardiopsis opalescens</name>
    <dbReference type="NCBI Taxonomy" id="1144618"/>
    <lineage>
        <taxon>Bacteria</taxon>
        <taxon>Bacillati</taxon>
        <taxon>Actinomycetota</taxon>
        <taxon>Actinomycetes</taxon>
        <taxon>Streptosporangiales</taxon>
        <taxon>Allonocardiopsis</taxon>
    </lineage>
</organism>
<dbReference type="CDD" id="cd17502">
    <property type="entry name" value="MFS_Azr1_MDR_like"/>
    <property type="match status" value="1"/>
</dbReference>
<evidence type="ECO:0000313" key="10">
    <source>
        <dbReference type="EMBL" id="PRX97114.1"/>
    </source>
</evidence>
<dbReference type="EMBL" id="PVZC01000006">
    <property type="protein sequence ID" value="PRX97114.1"/>
    <property type="molecule type" value="Genomic_DNA"/>
</dbReference>
<keyword evidence="4" id="KW-1003">Cell membrane</keyword>
<feature type="transmembrane region" description="Helical" evidence="8">
    <location>
        <begin position="97"/>
        <end position="117"/>
    </location>
</feature>
<reference evidence="10 11" key="1">
    <citation type="submission" date="2018-03" db="EMBL/GenBank/DDBJ databases">
        <title>Genomic Encyclopedia of Archaeal and Bacterial Type Strains, Phase II (KMG-II): from individual species to whole genera.</title>
        <authorList>
            <person name="Goeker M."/>
        </authorList>
    </citation>
    <scope>NUCLEOTIDE SEQUENCE [LARGE SCALE GENOMIC DNA]</scope>
    <source>
        <strain evidence="10 11">DSM 45601</strain>
    </source>
</reference>
<dbReference type="AlphaFoldDB" id="A0A2T0Q006"/>
<keyword evidence="5 8" id="KW-0812">Transmembrane</keyword>
<feature type="transmembrane region" description="Helical" evidence="8">
    <location>
        <begin position="352"/>
        <end position="371"/>
    </location>
</feature>
<feature type="transmembrane region" description="Helical" evidence="8">
    <location>
        <begin position="377"/>
        <end position="399"/>
    </location>
</feature>
<dbReference type="InterPro" id="IPR011701">
    <property type="entry name" value="MFS"/>
</dbReference>
<dbReference type="PRINTS" id="PR01036">
    <property type="entry name" value="TCRTETB"/>
</dbReference>